<evidence type="ECO:0000313" key="2">
    <source>
        <dbReference type="EMBL" id="KAF2130903.1"/>
    </source>
</evidence>
<dbReference type="PANTHER" id="PTHR37576:SF2">
    <property type="entry name" value="DEFECT AT LOW TEMPERATURE PROTEIN 1"/>
    <property type="match status" value="1"/>
</dbReference>
<reference evidence="2" key="1">
    <citation type="journal article" date="2020" name="Stud. Mycol.">
        <title>101 Dothideomycetes genomes: a test case for predicting lifestyles and emergence of pathogens.</title>
        <authorList>
            <person name="Haridas S."/>
            <person name="Albert R."/>
            <person name="Binder M."/>
            <person name="Bloem J."/>
            <person name="Labutti K."/>
            <person name="Salamov A."/>
            <person name="Andreopoulos B."/>
            <person name="Baker S."/>
            <person name="Barry K."/>
            <person name="Bills G."/>
            <person name="Bluhm B."/>
            <person name="Cannon C."/>
            <person name="Castanera R."/>
            <person name="Culley D."/>
            <person name="Daum C."/>
            <person name="Ezra D."/>
            <person name="Gonzalez J."/>
            <person name="Henrissat B."/>
            <person name="Kuo A."/>
            <person name="Liang C."/>
            <person name="Lipzen A."/>
            <person name="Lutzoni F."/>
            <person name="Magnuson J."/>
            <person name="Mondo S."/>
            <person name="Nolan M."/>
            <person name="Ohm R."/>
            <person name="Pangilinan J."/>
            <person name="Park H.-J."/>
            <person name="Ramirez L."/>
            <person name="Alfaro M."/>
            <person name="Sun H."/>
            <person name="Tritt A."/>
            <person name="Yoshinaga Y."/>
            <person name="Zwiers L.-H."/>
            <person name="Turgeon B."/>
            <person name="Goodwin S."/>
            <person name="Spatafora J."/>
            <person name="Crous P."/>
            <person name="Grigoriev I."/>
        </authorList>
    </citation>
    <scope>NUCLEOTIDE SEQUENCE</scope>
    <source>
        <strain evidence="2">CBS 119687</strain>
    </source>
</reference>
<organism evidence="2 3">
    <name type="scientific">Dothidotthia symphoricarpi CBS 119687</name>
    <dbReference type="NCBI Taxonomy" id="1392245"/>
    <lineage>
        <taxon>Eukaryota</taxon>
        <taxon>Fungi</taxon>
        <taxon>Dikarya</taxon>
        <taxon>Ascomycota</taxon>
        <taxon>Pezizomycotina</taxon>
        <taxon>Dothideomycetes</taxon>
        <taxon>Pleosporomycetidae</taxon>
        <taxon>Pleosporales</taxon>
        <taxon>Dothidotthiaceae</taxon>
        <taxon>Dothidotthia</taxon>
    </lineage>
</organism>
<gene>
    <name evidence="2" type="ORF">P153DRAFT_287946</name>
</gene>
<keyword evidence="1" id="KW-0812">Transmembrane</keyword>
<dbReference type="GeneID" id="54404007"/>
<evidence type="ECO:0000256" key="1">
    <source>
        <dbReference type="SAM" id="Phobius"/>
    </source>
</evidence>
<protein>
    <submittedName>
        <fullName evidence="2">Uncharacterized protein</fullName>
    </submittedName>
</protein>
<keyword evidence="1" id="KW-0472">Membrane</keyword>
<dbReference type="OrthoDB" id="5357734at2759"/>
<dbReference type="RefSeq" id="XP_033525290.1">
    <property type="nucleotide sequence ID" value="XM_033663575.1"/>
</dbReference>
<dbReference type="Proteomes" id="UP000799771">
    <property type="component" value="Unassembled WGS sequence"/>
</dbReference>
<dbReference type="AlphaFoldDB" id="A0A6A6AI25"/>
<keyword evidence="3" id="KW-1185">Reference proteome</keyword>
<name>A0A6A6AI25_9PLEO</name>
<dbReference type="EMBL" id="ML977503">
    <property type="protein sequence ID" value="KAF2130903.1"/>
    <property type="molecule type" value="Genomic_DNA"/>
</dbReference>
<sequence length="287" mass="30637">MQLNVTQIVPNLPDDVAPENATLARLRTHICNVTGGIVEYKVQLLSSDSVSLLGGRSDDRFLEDLVLPGPGTFGADSTIGGFAYAASYLFASEAVLNFAGAVSGFTFTGSLANQQVQSVNLSNITFGDPMDYMLDTMREIAFRTSVRAGKDQDSYNVTNAEQKVAYTGTATRSVYVTDFGYMAGAAAVSILSVLAVGLTFYGWWELGNNVSLSPLDIARAFDAPLLKLESPGLVGMQRVQYGKEISGEEDAQAKEIGGQYSETGRRRLVMGLTGTVKRPSAGEVVVL</sequence>
<accession>A0A6A6AI25</accession>
<keyword evidence="1" id="KW-1133">Transmembrane helix</keyword>
<evidence type="ECO:0000313" key="3">
    <source>
        <dbReference type="Proteomes" id="UP000799771"/>
    </source>
</evidence>
<feature type="transmembrane region" description="Helical" evidence="1">
    <location>
        <begin position="179"/>
        <end position="204"/>
    </location>
</feature>
<proteinExistence type="predicted"/>
<dbReference type="PANTHER" id="PTHR37576">
    <property type="entry name" value="DEFECT AT LOW TEMPERATURE PROTEIN 1"/>
    <property type="match status" value="1"/>
</dbReference>